<sequence>MYRAIILVFLLSLTQGGILAKRYFGVGRRIANDQLLLKDLQHSRPAGAGQAASVAFNYNIAEPITYIEIVSEENISAEVKVSYVDTLIVGLVSLVAPGNQSEFDEEFEQSQNLSASFDVVITIFGFNQTILNLNPALLLNRDSHFEGEVKPYDDYEEVEEISQSFESLNHEDSVTKHFEDDSTDAPVFIEDFEHKDKIIEIGERQAGDDLIFETYQTSSGDDKTQSNQTVTFYYIDSDYITYIKFVIFDHYLDKVPTAENYMPPVAEYSHYSASTIKATITDFNVSSLFVQMFVYGYRGVDSPPPNYKPFLEPQSQQSDRTVHLTPLQRMQLLLMTGGQTTPSPLDSDVDDDSEEYATVAPIRPEDMLPDHVPEASMASAVLEQQRAMPQRLYAMLGLMLFAVA</sequence>
<proteinExistence type="predicted"/>
<comment type="caution">
    <text evidence="2">The sequence shown here is derived from an EMBL/GenBank/DDBJ whole genome shotgun (WGS) entry which is preliminary data.</text>
</comment>
<feature type="signal peptide" evidence="1">
    <location>
        <begin position="1"/>
        <end position="20"/>
    </location>
</feature>
<dbReference type="OrthoDB" id="8043790at2759"/>
<dbReference type="EMBL" id="LSRL02000009">
    <property type="protein sequence ID" value="TDG51342.1"/>
    <property type="molecule type" value="Genomic_DNA"/>
</dbReference>
<dbReference type="Proteomes" id="UP000295192">
    <property type="component" value="Unassembled WGS sequence"/>
</dbReference>
<dbReference type="STRING" id="7232.A0A484BSZ3"/>
<evidence type="ECO:0000256" key="1">
    <source>
        <dbReference type="SAM" id="SignalP"/>
    </source>
</evidence>
<gene>
    <name evidence="2" type="ORF">AWZ03_002137</name>
</gene>
<dbReference type="AlphaFoldDB" id="A0A484BSZ3"/>
<keyword evidence="3" id="KW-1185">Reference proteome</keyword>
<evidence type="ECO:0000313" key="3">
    <source>
        <dbReference type="Proteomes" id="UP000295192"/>
    </source>
</evidence>
<feature type="chain" id="PRO_5019761054" evidence="1">
    <location>
        <begin position="21"/>
        <end position="404"/>
    </location>
</feature>
<accession>A0A484BSZ3</accession>
<name>A0A484BSZ3_DRONA</name>
<keyword evidence="1" id="KW-0732">Signal</keyword>
<organism evidence="2 3">
    <name type="scientific">Drosophila navojoa</name>
    <name type="common">Fruit fly</name>
    <dbReference type="NCBI Taxonomy" id="7232"/>
    <lineage>
        <taxon>Eukaryota</taxon>
        <taxon>Metazoa</taxon>
        <taxon>Ecdysozoa</taxon>
        <taxon>Arthropoda</taxon>
        <taxon>Hexapoda</taxon>
        <taxon>Insecta</taxon>
        <taxon>Pterygota</taxon>
        <taxon>Neoptera</taxon>
        <taxon>Endopterygota</taxon>
        <taxon>Diptera</taxon>
        <taxon>Brachycera</taxon>
        <taxon>Muscomorpha</taxon>
        <taxon>Ephydroidea</taxon>
        <taxon>Drosophilidae</taxon>
        <taxon>Drosophila</taxon>
    </lineage>
</organism>
<dbReference type="KEGG" id="dnv:108651641"/>
<dbReference type="OMA" id="VVFYYID"/>
<evidence type="ECO:0000313" key="2">
    <source>
        <dbReference type="EMBL" id="TDG51342.1"/>
    </source>
</evidence>
<reference evidence="2 3" key="1">
    <citation type="journal article" date="2019" name="J. Hered.">
        <title>An Improved Genome Assembly for Drosophila navojoa, the Basal Species in the mojavensis Cluster.</title>
        <authorList>
            <person name="Vanderlinde T."/>
            <person name="Dupim E.G."/>
            <person name="Nazario-Yepiz N.O."/>
            <person name="Carvalho A.B."/>
        </authorList>
    </citation>
    <scope>NUCLEOTIDE SEQUENCE [LARGE SCALE GENOMIC DNA]</scope>
    <source>
        <strain evidence="2">Navoj_Jal97</strain>
        <tissue evidence="2">Whole organism</tissue>
    </source>
</reference>
<protein>
    <submittedName>
        <fullName evidence="2">Uncharacterized protein</fullName>
    </submittedName>
</protein>